<dbReference type="RefSeq" id="WP_051314241.1">
    <property type="nucleotide sequence ID" value="NZ_AUBJ02000001.1"/>
</dbReference>
<protein>
    <submittedName>
        <fullName evidence="2">Uncharacterized protein</fullName>
    </submittedName>
</protein>
<organism evidence="2 3">
    <name type="scientific">Actinoalloteichus caeruleus DSM 43889</name>
    <dbReference type="NCBI Taxonomy" id="1120930"/>
    <lineage>
        <taxon>Bacteria</taxon>
        <taxon>Bacillati</taxon>
        <taxon>Actinomycetota</taxon>
        <taxon>Actinomycetes</taxon>
        <taxon>Pseudonocardiales</taxon>
        <taxon>Pseudonocardiaceae</taxon>
        <taxon>Actinoalloteichus</taxon>
        <taxon>Actinoalloteichus cyanogriseus</taxon>
    </lineage>
</organism>
<dbReference type="Proteomes" id="UP000791080">
    <property type="component" value="Unassembled WGS sequence"/>
</dbReference>
<evidence type="ECO:0000313" key="2">
    <source>
        <dbReference type="EMBL" id="MCP2334631.1"/>
    </source>
</evidence>
<accession>A0ABT1JSN0</accession>
<evidence type="ECO:0000313" key="3">
    <source>
        <dbReference type="Proteomes" id="UP000791080"/>
    </source>
</evidence>
<comment type="caution">
    <text evidence="2">The sequence shown here is derived from an EMBL/GenBank/DDBJ whole genome shotgun (WGS) entry which is preliminary data.</text>
</comment>
<name>A0ABT1JSN0_ACTCY</name>
<proteinExistence type="predicted"/>
<gene>
    <name evidence="2" type="ORF">G443_004901</name>
</gene>
<sequence>MTISERRFSPESGPGVVTAGPPESPTVMVLDPAGEAVHGELPATWRSLSARYRVEWVRWPALPNPAHLAASLLGEAPVVLLTTRDLVDTAEWLATRPRSGVDAVYLLAGPALPEPPEVPDHFGSVPVRELDPAGTRNERRRPLPLGHPIVVAAMGAVLDHE</sequence>
<reference evidence="2 3" key="1">
    <citation type="submission" date="2022-06" db="EMBL/GenBank/DDBJ databases">
        <title>Genomic Encyclopedia of Type Strains, Phase I: the one thousand microbial genomes (KMG-I) project.</title>
        <authorList>
            <person name="Kyrpides N."/>
        </authorList>
    </citation>
    <scope>NUCLEOTIDE SEQUENCE [LARGE SCALE GENOMIC DNA]</scope>
    <source>
        <strain evidence="2 3">DSM 43889</strain>
    </source>
</reference>
<keyword evidence="3" id="KW-1185">Reference proteome</keyword>
<dbReference type="EMBL" id="AUBJ02000001">
    <property type="protein sequence ID" value="MCP2334631.1"/>
    <property type="molecule type" value="Genomic_DNA"/>
</dbReference>
<evidence type="ECO:0000256" key="1">
    <source>
        <dbReference type="SAM" id="MobiDB-lite"/>
    </source>
</evidence>
<feature type="region of interest" description="Disordered" evidence="1">
    <location>
        <begin position="1"/>
        <end position="23"/>
    </location>
</feature>